<evidence type="ECO:0000256" key="7">
    <source>
        <dbReference type="ARBA" id="ARBA00022723"/>
    </source>
</evidence>
<name>A0A8J7IU36_9RHOB</name>
<dbReference type="Gene3D" id="3.40.980.10">
    <property type="entry name" value="MoaB/Mog-like domain"/>
    <property type="match status" value="1"/>
</dbReference>
<dbReference type="GO" id="GO:0005829">
    <property type="term" value="C:cytosol"/>
    <property type="evidence" value="ECO:0007669"/>
    <property type="project" value="TreeGrafter"/>
</dbReference>
<dbReference type="PANTHER" id="PTHR10192:SF5">
    <property type="entry name" value="GEPHYRIN"/>
    <property type="match status" value="1"/>
</dbReference>
<dbReference type="InterPro" id="IPR005110">
    <property type="entry name" value="MoeA_linker/N"/>
</dbReference>
<proteinExistence type="inferred from homology"/>
<dbReference type="SUPFAM" id="SSF63867">
    <property type="entry name" value="MoeA C-terminal domain-like"/>
    <property type="match status" value="1"/>
</dbReference>
<organism evidence="13 14">
    <name type="scientific">Halocynthiibacter styelae</name>
    <dbReference type="NCBI Taxonomy" id="2761955"/>
    <lineage>
        <taxon>Bacteria</taxon>
        <taxon>Pseudomonadati</taxon>
        <taxon>Pseudomonadota</taxon>
        <taxon>Alphaproteobacteria</taxon>
        <taxon>Rhodobacterales</taxon>
        <taxon>Paracoccaceae</taxon>
        <taxon>Halocynthiibacter</taxon>
    </lineage>
</organism>
<dbReference type="GO" id="GO:0046872">
    <property type="term" value="F:metal ion binding"/>
    <property type="evidence" value="ECO:0007669"/>
    <property type="project" value="UniProtKB-UniRule"/>
</dbReference>
<dbReference type="FunFam" id="3.40.980.10:FF:000004">
    <property type="entry name" value="Molybdopterin molybdenumtransferase"/>
    <property type="match status" value="1"/>
</dbReference>
<dbReference type="UniPathway" id="UPA00344"/>
<keyword evidence="5 11" id="KW-0500">Molybdenum</keyword>
<dbReference type="Pfam" id="PF00994">
    <property type="entry name" value="MoCF_biosynth"/>
    <property type="match status" value="1"/>
</dbReference>
<accession>A0A8J7IU36</accession>
<dbReference type="SUPFAM" id="SSF63882">
    <property type="entry name" value="MoeA N-terminal region -like"/>
    <property type="match status" value="1"/>
</dbReference>
<dbReference type="InterPro" id="IPR036688">
    <property type="entry name" value="MoeA_C_domain_IV_sf"/>
</dbReference>
<evidence type="ECO:0000259" key="12">
    <source>
        <dbReference type="SMART" id="SM00852"/>
    </source>
</evidence>
<protein>
    <recommendedName>
        <fullName evidence="11">Molybdopterin molybdenumtransferase</fullName>
        <ecNumber evidence="11">2.10.1.1</ecNumber>
    </recommendedName>
</protein>
<gene>
    <name evidence="13" type="ORF">H1D41_01790</name>
</gene>
<evidence type="ECO:0000256" key="1">
    <source>
        <dbReference type="ARBA" id="ARBA00001946"/>
    </source>
</evidence>
<evidence type="ECO:0000256" key="10">
    <source>
        <dbReference type="ARBA" id="ARBA00047317"/>
    </source>
</evidence>
<dbReference type="GO" id="GO:0006777">
    <property type="term" value="P:Mo-molybdopterin cofactor biosynthetic process"/>
    <property type="evidence" value="ECO:0007669"/>
    <property type="project" value="UniProtKB-UniRule"/>
</dbReference>
<dbReference type="InterPro" id="IPR036135">
    <property type="entry name" value="MoeA_linker/N_sf"/>
</dbReference>
<evidence type="ECO:0000256" key="9">
    <source>
        <dbReference type="ARBA" id="ARBA00023150"/>
    </source>
</evidence>
<keyword evidence="6 11" id="KW-0808">Transferase</keyword>
<comment type="caution">
    <text evidence="13">The sequence shown here is derived from an EMBL/GenBank/DDBJ whole genome shotgun (WGS) entry which is preliminary data.</text>
</comment>
<comment type="function">
    <text evidence="2 11">Catalyzes the insertion of molybdate into adenylated molybdopterin with the concomitant release of AMP.</text>
</comment>
<dbReference type="CDD" id="cd00887">
    <property type="entry name" value="MoeA"/>
    <property type="match status" value="1"/>
</dbReference>
<dbReference type="GO" id="GO:0061599">
    <property type="term" value="F:molybdopterin molybdotransferase activity"/>
    <property type="evidence" value="ECO:0007669"/>
    <property type="project" value="UniProtKB-UniRule"/>
</dbReference>
<keyword evidence="8 11" id="KW-0460">Magnesium</keyword>
<sequence length="390" mass="41394">MISVSEALDACFALISPLNSEVVDLKDAAGRTLITPHAAARNQPPFAASAMDGYALKSVELQPQAQFMVVGESAAGARYTGKVRAGQCVRIFTGAPLPEGCDHVIIQEDTTRQGNVITLNTEIEDKANIRPAGNDFEAGFAMEGPRVLTPGDIALLAAMNQPKVTVTRKPVIAIMATGDELVQPGETPNEDQIIASNGYGLKALLEANGAEVRLLPIARDTESSLRQGFELCAGADLIVTLGGASVGDHDLVRPVATSMGMEPAFYKVAMRPGKPLMAGKIGDTPMIGLPGNPVSSMVCAQIFILPMLRHMLGFNAEPMARKTAPLTEDLRSNGPREHYMRASLQDGKLTVHKRQDSSLLSVYAGANALVVVPPFIDLQLAGTPVEYIDI</sequence>
<dbReference type="EMBL" id="JADCKQ010000001">
    <property type="protein sequence ID" value="MBI1492363.1"/>
    <property type="molecule type" value="Genomic_DNA"/>
</dbReference>
<comment type="pathway">
    <text evidence="3 11">Cofactor biosynthesis; molybdopterin biosynthesis.</text>
</comment>
<evidence type="ECO:0000256" key="11">
    <source>
        <dbReference type="RuleBase" id="RU365090"/>
    </source>
</evidence>
<dbReference type="FunFam" id="2.170.190.11:FF:000001">
    <property type="entry name" value="Molybdopterin molybdenumtransferase"/>
    <property type="match status" value="1"/>
</dbReference>
<keyword evidence="9 11" id="KW-0501">Molybdenum cofactor biosynthesis</keyword>
<dbReference type="RefSeq" id="WP_228847289.1">
    <property type="nucleotide sequence ID" value="NZ_JADCKQ010000001.1"/>
</dbReference>
<comment type="cofactor">
    <cofactor evidence="1 11">
        <name>Mg(2+)</name>
        <dbReference type="ChEBI" id="CHEBI:18420"/>
    </cofactor>
</comment>
<comment type="similarity">
    <text evidence="4 11">Belongs to the MoeA family.</text>
</comment>
<dbReference type="Pfam" id="PF03453">
    <property type="entry name" value="MoeA_N"/>
    <property type="match status" value="1"/>
</dbReference>
<dbReference type="SUPFAM" id="SSF53218">
    <property type="entry name" value="Molybdenum cofactor biosynthesis proteins"/>
    <property type="match status" value="1"/>
</dbReference>
<evidence type="ECO:0000256" key="6">
    <source>
        <dbReference type="ARBA" id="ARBA00022679"/>
    </source>
</evidence>
<keyword evidence="14" id="KW-1185">Reference proteome</keyword>
<dbReference type="NCBIfam" id="NF045515">
    <property type="entry name" value="Glp_gephyrin"/>
    <property type="match status" value="1"/>
</dbReference>
<feature type="domain" description="MoaB/Mog" evidence="12">
    <location>
        <begin position="173"/>
        <end position="310"/>
    </location>
</feature>
<keyword evidence="7 11" id="KW-0479">Metal-binding</keyword>
<dbReference type="Gene3D" id="3.90.105.10">
    <property type="entry name" value="Molybdopterin biosynthesis moea protein, domain 2"/>
    <property type="match status" value="1"/>
</dbReference>
<dbReference type="Pfam" id="PF03454">
    <property type="entry name" value="MoeA_C"/>
    <property type="match status" value="1"/>
</dbReference>
<dbReference type="Gene3D" id="2.170.190.11">
    <property type="entry name" value="Molybdopterin biosynthesis moea protein, domain 3"/>
    <property type="match status" value="1"/>
</dbReference>
<dbReference type="InterPro" id="IPR036425">
    <property type="entry name" value="MoaB/Mog-like_dom_sf"/>
</dbReference>
<evidence type="ECO:0000256" key="3">
    <source>
        <dbReference type="ARBA" id="ARBA00005046"/>
    </source>
</evidence>
<dbReference type="InterPro" id="IPR001453">
    <property type="entry name" value="MoaB/Mog_dom"/>
</dbReference>
<evidence type="ECO:0000256" key="2">
    <source>
        <dbReference type="ARBA" id="ARBA00002901"/>
    </source>
</evidence>
<evidence type="ECO:0000256" key="4">
    <source>
        <dbReference type="ARBA" id="ARBA00010763"/>
    </source>
</evidence>
<evidence type="ECO:0000313" key="14">
    <source>
        <dbReference type="Proteomes" id="UP000640583"/>
    </source>
</evidence>
<dbReference type="PANTHER" id="PTHR10192">
    <property type="entry name" value="MOLYBDOPTERIN BIOSYNTHESIS PROTEIN"/>
    <property type="match status" value="1"/>
</dbReference>
<evidence type="ECO:0000256" key="8">
    <source>
        <dbReference type="ARBA" id="ARBA00022842"/>
    </source>
</evidence>
<evidence type="ECO:0000313" key="13">
    <source>
        <dbReference type="EMBL" id="MBI1492363.1"/>
    </source>
</evidence>
<dbReference type="InterPro" id="IPR038987">
    <property type="entry name" value="MoeA-like"/>
</dbReference>
<dbReference type="AlphaFoldDB" id="A0A8J7IU36"/>
<dbReference type="SMART" id="SM00852">
    <property type="entry name" value="MoCF_biosynth"/>
    <property type="match status" value="1"/>
</dbReference>
<dbReference type="InterPro" id="IPR005111">
    <property type="entry name" value="MoeA_C_domain_IV"/>
</dbReference>
<dbReference type="Proteomes" id="UP000640583">
    <property type="component" value="Unassembled WGS sequence"/>
</dbReference>
<reference evidence="13" key="1">
    <citation type="submission" date="2020-10" db="EMBL/GenBank/DDBJ databases">
        <title>Paenihalocynthiibacter styelae gen. nov., sp. nov., isolated from stalked sea squirt Styela clava.</title>
        <authorList>
            <person name="Kim Y.-O."/>
            <person name="Yoon J.-H."/>
        </authorList>
    </citation>
    <scope>NUCLEOTIDE SEQUENCE</scope>
    <source>
        <strain evidence="13">MYP1-1</strain>
    </source>
</reference>
<evidence type="ECO:0000256" key="5">
    <source>
        <dbReference type="ARBA" id="ARBA00022505"/>
    </source>
</evidence>
<comment type="catalytic activity">
    <reaction evidence="10">
        <text>adenylyl-molybdopterin + molybdate = Mo-molybdopterin + AMP + H(+)</text>
        <dbReference type="Rhea" id="RHEA:35047"/>
        <dbReference type="ChEBI" id="CHEBI:15378"/>
        <dbReference type="ChEBI" id="CHEBI:36264"/>
        <dbReference type="ChEBI" id="CHEBI:62727"/>
        <dbReference type="ChEBI" id="CHEBI:71302"/>
        <dbReference type="ChEBI" id="CHEBI:456215"/>
        <dbReference type="EC" id="2.10.1.1"/>
    </reaction>
</comment>
<dbReference type="Gene3D" id="2.40.340.10">
    <property type="entry name" value="MoeA, C-terminal, domain IV"/>
    <property type="match status" value="1"/>
</dbReference>
<dbReference type="EC" id="2.10.1.1" evidence="11"/>